<evidence type="ECO:0000256" key="1">
    <source>
        <dbReference type="SAM" id="Phobius"/>
    </source>
</evidence>
<dbReference type="Proteomes" id="UP000214880">
    <property type="component" value="Unassembled WGS sequence"/>
</dbReference>
<keyword evidence="1" id="KW-1133">Transmembrane helix</keyword>
<gene>
    <name evidence="2" type="ORF">SAMN04488502_10984</name>
</gene>
<keyword evidence="1" id="KW-0472">Membrane</keyword>
<dbReference type="AlphaFoldDB" id="A0A1G9XF80"/>
<organism evidence="2 3">
    <name type="scientific">Dendrosporobacter quercicolus</name>
    <dbReference type="NCBI Taxonomy" id="146817"/>
    <lineage>
        <taxon>Bacteria</taxon>
        <taxon>Bacillati</taxon>
        <taxon>Bacillota</taxon>
        <taxon>Negativicutes</taxon>
        <taxon>Selenomonadales</taxon>
        <taxon>Sporomusaceae</taxon>
        <taxon>Dendrosporobacter</taxon>
    </lineage>
</organism>
<feature type="transmembrane region" description="Helical" evidence="1">
    <location>
        <begin position="50"/>
        <end position="66"/>
    </location>
</feature>
<evidence type="ECO:0000313" key="2">
    <source>
        <dbReference type="EMBL" id="SDM95469.1"/>
    </source>
</evidence>
<dbReference type="EMBL" id="FNHB01000009">
    <property type="protein sequence ID" value="SDM95469.1"/>
    <property type="molecule type" value="Genomic_DNA"/>
</dbReference>
<keyword evidence="3" id="KW-1185">Reference proteome</keyword>
<accession>A0A1G9XF80</accession>
<reference evidence="2 3" key="1">
    <citation type="submission" date="2016-10" db="EMBL/GenBank/DDBJ databases">
        <authorList>
            <person name="de Groot N.N."/>
        </authorList>
    </citation>
    <scope>NUCLEOTIDE SEQUENCE [LARGE SCALE GENOMIC DNA]</scope>
    <source>
        <strain evidence="2 3">DSM 1736</strain>
    </source>
</reference>
<keyword evidence="1" id="KW-0812">Transmembrane</keyword>
<protein>
    <submittedName>
        <fullName evidence="2">Uncharacterized protein</fullName>
    </submittedName>
</protein>
<proteinExistence type="predicted"/>
<evidence type="ECO:0000313" key="3">
    <source>
        <dbReference type="Proteomes" id="UP000214880"/>
    </source>
</evidence>
<sequence length="68" mass="7260">MPGSFINVLIAAAYTALAALLITVVAAHFAAVMSINPFSHFSMIEGLHNLRSPSIILTLAVARVIFTY</sequence>
<name>A0A1G9XF80_9FIRM</name>